<dbReference type="GO" id="GO:0005829">
    <property type="term" value="C:cytosol"/>
    <property type="evidence" value="ECO:0007669"/>
    <property type="project" value="TreeGrafter"/>
</dbReference>
<dbReference type="EMBL" id="VHSH01000002">
    <property type="protein sequence ID" value="TQV82249.1"/>
    <property type="molecule type" value="Genomic_DNA"/>
</dbReference>
<dbReference type="GO" id="GO:0019239">
    <property type="term" value="F:deaminase activity"/>
    <property type="evidence" value="ECO:0007669"/>
    <property type="project" value="TreeGrafter"/>
</dbReference>
<feature type="region of interest" description="Disordered" evidence="2">
    <location>
        <begin position="28"/>
        <end position="61"/>
    </location>
</feature>
<accession>A0A545TYG1</accession>
<dbReference type="Gene3D" id="3.30.1330.40">
    <property type="entry name" value="RutC-like"/>
    <property type="match status" value="1"/>
</dbReference>
<dbReference type="InterPro" id="IPR035959">
    <property type="entry name" value="RutC-like_sf"/>
</dbReference>
<dbReference type="AlphaFoldDB" id="A0A545TYG1"/>
<gene>
    <name evidence="3" type="ORF">FKG95_08505</name>
</gene>
<comment type="caution">
    <text evidence="3">The sequence shown here is derived from an EMBL/GenBank/DDBJ whole genome shotgun (WGS) entry which is preliminary data.</text>
</comment>
<protein>
    <submittedName>
        <fullName evidence="3">RidA family protein</fullName>
    </submittedName>
</protein>
<name>A0A545TYG1_9PROT</name>
<dbReference type="CDD" id="cd00448">
    <property type="entry name" value="YjgF_YER057c_UK114_family"/>
    <property type="match status" value="1"/>
</dbReference>
<organism evidence="3 4">
    <name type="scientific">Denitrobaculum tricleocarpae</name>
    <dbReference type="NCBI Taxonomy" id="2591009"/>
    <lineage>
        <taxon>Bacteria</taxon>
        <taxon>Pseudomonadati</taxon>
        <taxon>Pseudomonadota</taxon>
        <taxon>Alphaproteobacteria</taxon>
        <taxon>Rhodospirillales</taxon>
        <taxon>Rhodospirillaceae</taxon>
        <taxon>Denitrobaculum</taxon>
    </lineage>
</organism>
<proteinExistence type="inferred from homology"/>
<reference evidence="3 4" key="1">
    <citation type="submission" date="2019-06" db="EMBL/GenBank/DDBJ databases">
        <title>Whole genome sequence for Rhodospirillaceae sp. R148.</title>
        <authorList>
            <person name="Wang G."/>
        </authorList>
    </citation>
    <scope>NUCLEOTIDE SEQUENCE [LARGE SCALE GENOMIC DNA]</scope>
    <source>
        <strain evidence="3 4">R148</strain>
    </source>
</reference>
<dbReference type="PANTHER" id="PTHR11803:SF58">
    <property type="entry name" value="PROTEIN HMF1-RELATED"/>
    <property type="match status" value="1"/>
</dbReference>
<sequence length="195" mass="21564">MAAERSSPSRLASRRQHNLKRTARAMANGQTRFSQSVLSESSLPQGSSSWHRPAAQKRACRTSVMNTSTRHDPYPVRKPFHGIYAHGVETRAGARIMHVSGQVGATPKGDLALDFQSQCRQAITNLQSVLQEADMELDDIVKLGFFLVRREDMDDLVEVRKEMLYGVRPAITTVFVAGLVSPDWLVEVEAIACAA</sequence>
<dbReference type="Proteomes" id="UP000315252">
    <property type="component" value="Unassembled WGS sequence"/>
</dbReference>
<dbReference type="SUPFAM" id="SSF55298">
    <property type="entry name" value="YjgF-like"/>
    <property type="match status" value="1"/>
</dbReference>
<evidence type="ECO:0000256" key="1">
    <source>
        <dbReference type="ARBA" id="ARBA00010552"/>
    </source>
</evidence>
<dbReference type="PANTHER" id="PTHR11803">
    <property type="entry name" value="2-IMINOBUTANOATE/2-IMINOPROPANOATE DEAMINASE RIDA"/>
    <property type="match status" value="1"/>
</dbReference>
<dbReference type="Pfam" id="PF01042">
    <property type="entry name" value="Ribonuc_L-PSP"/>
    <property type="match status" value="1"/>
</dbReference>
<dbReference type="OrthoDB" id="9799840at2"/>
<keyword evidence="4" id="KW-1185">Reference proteome</keyword>
<evidence type="ECO:0000313" key="4">
    <source>
        <dbReference type="Proteomes" id="UP000315252"/>
    </source>
</evidence>
<feature type="compositionally biased region" description="Low complexity" evidence="2">
    <location>
        <begin position="36"/>
        <end position="49"/>
    </location>
</feature>
<dbReference type="InterPro" id="IPR006175">
    <property type="entry name" value="YjgF/YER057c/UK114"/>
</dbReference>
<evidence type="ECO:0000256" key="2">
    <source>
        <dbReference type="SAM" id="MobiDB-lite"/>
    </source>
</evidence>
<comment type="similarity">
    <text evidence="1">Belongs to the RutC family.</text>
</comment>
<evidence type="ECO:0000313" key="3">
    <source>
        <dbReference type="EMBL" id="TQV82249.1"/>
    </source>
</evidence>